<dbReference type="InterPro" id="IPR025836">
    <property type="entry name" value="Zn_knuckle_CX2CX4HX4C"/>
</dbReference>
<evidence type="ECO:0000313" key="3">
    <source>
        <dbReference type="EMBL" id="KAK4271133.1"/>
    </source>
</evidence>
<keyword evidence="4" id="KW-1185">Reference proteome</keyword>
<dbReference type="GO" id="GO:0008270">
    <property type="term" value="F:zinc ion binding"/>
    <property type="evidence" value="ECO:0007669"/>
    <property type="project" value="UniProtKB-KW"/>
</dbReference>
<dbReference type="InterPro" id="IPR025558">
    <property type="entry name" value="DUF4283"/>
</dbReference>
<evidence type="ECO:0000259" key="2">
    <source>
        <dbReference type="PROSITE" id="PS50158"/>
    </source>
</evidence>
<dbReference type="PROSITE" id="PS50158">
    <property type="entry name" value="ZF_CCHC"/>
    <property type="match status" value="1"/>
</dbReference>
<protein>
    <recommendedName>
        <fullName evidence="2">CCHC-type domain-containing protein</fullName>
    </recommendedName>
</protein>
<comment type="caution">
    <text evidence="3">The sequence shown here is derived from an EMBL/GenBank/DDBJ whole genome shotgun (WGS) entry which is preliminary data.</text>
</comment>
<sequence length="243" mass="28237">MEENKISDPLVWREAEAKWILIGKVLAKKTFTKAAMESILKKAWNLPDGFDVIEINSNAFIFKFVEEEEYTRVLHGRPWSINGFLLNLMEKSKFKTCEEFDFSRGPMWIQMHNVPMEAMCLENAVMIGGYVGEVMLAENPIYNGKYVRSCLRARVLLDLKKPLAYGFWMDQPDGGKTWIPIRYEKLQNYCYNCGKLGHDNCSCKSEQLMSTFDPAMPRYGPWLTTNTSRNREDIIEIIQSDWS</sequence>
<keyword evidence="1" id="KW-0862">Zinc</keyword>
<reference evidence="3" key="1">
    <citation type="submission" date="2023-10" db="EMBL/GenBank/DDBJ databases">
        <title>Chromosome-level genome of the transformable northern wattle, Acacia crassicarpa.</title>
        <authorList>
            <person name="Massaro I."/>
            <person name="Sinha N.R."/>
            <person name="Poethig S."/>
            <person name="Leichty A.R."/>
        </authorList>
    </citation>
    <scope>NUCLEOTIDE SEQUENCE</scope>
    <source>
        <strain evidence="3">Acra3RX</strain>
        <tissue evidence="3">Leaf</tissue>
    </source>
</reference>
<organism evidence="3 4">
    <name type="scientific">Acacia crassicarpa</name>
    <name type="common">northern wattle</name>
    <dbReference type="NCBI Taxonomy" id="499986"/>
    <lineage>
        <taxon>Eukaryota</taxon>
        <taxon>Viridiplantae</taxon>
        <taxon>Streptophyta</taxon>
        <taxon>Embryophyta</taxon>
        <taxon>Tracheophyta</taxon>
        <taxon>Spermatophyta</taxon>
        <taxon>Magnoliopsida</taxon>
        <taxon>eudicotyledons</taxon>
        <taxon>Gunneridae</taxon>
        <taxon>Pentapetalae</taxon>
        <taxon>rosids</taxon>
        <taxon>fabids</taxon>
        <taxon>Fabales</taxon>
        <taxon>Fabaceae</taxon>
        <taxon>Caesalpinioideae</taxon>
        <taxon>mimosoid clade</taxon>
        <taxon>Acacieae</taxon>
        <taxon>Acacia</taxon>
    </lineage>
</organism>
<keyword evidence="1" id="KW-0863">Zinc-finger</keyword>
<dbReference type="Pfam" id="PF14111">
    <property type="entry name" value="DUF4283"/>
    <property type="match status" value="1"/>
</dbReference>
<dbReference type="Proteomes" id="UP001293593">
    <property type="component" value="Unassembled WGS sequence"/>
</dbReference>
<accession>A0AAE1MRI8</accession>
<dbReference type="EMBL" id="JAWXYG010000005">
    <property type="protein sequence ID" value="KAK4271133.1"/>
    <property type="molecule type" value="Genomic_DNA"/>
</dbReference>
<dbReference type="GO" id="GO:0003676">
    <property type="term" value="F:nucleic acid binding"/>
    <property type="evidence" value="ECO:0007669"/>
    <property type="project" value="InterPro"/>
</dbReference>
<gene>
    <name evidence="3" type="ORF">QN277_019870</name>
</gene>
<proteinExistence type="predicted"/>
<dbReference type="InterPro" id="IPR001878">
    <property type="entry name" value="Znf_CCHC"/>
</dbReference>
<evidence type="ECO:0000313" key="4">
    <source>
        <dbReference type="Proteomes" id="UP001293593"/>
    </source>
</evidence>
<dbReference type="InterPro" id="IPR040256">
    <property type="entry name" value="At4g02000-like"/>
</dbReference>
<dbReference type="Pfam" id="PF14392">
    <property type="entry name" value="zf-CCHC_4"/>
    <property type="match status" value="1"/>
</dbReference>
<feature type="domain" description="CCHC-type" evidence="2">
    <location>
        <begin position="190"/>
        <end position="205"/>
    </location>
</feature>
<name>A0AAE1MRI8_9FABA</name>
<dbReference type="PANTHER" id="PTHR31286:SF178">
    <property type="entry name" value="DUF4283 DOMAIN-CONTAINING PROTEIN"/>
    <property type="match status" value="1"/>
</dbReference>
<dbReference type="AlphaFoldDB" id="A0AAE1MRI8"/>
<dbReference type="PANTHER" id="PTHR31286">
    <property type="entry name" value="GLYCINE-RICH CELL WALL STRUCTURAL PROTEIN 1.8-LIKE"/>
    <property type="match status" value="1"/>
</dbReference>
<evidence type="ECO:0000256" key="1">
    <source>
        <dbReference type="PROSITE-ProRule" id="PRU00047"/>
    </source>
</evidence>
<keyword evidence="1" id="KW-0479">Metal-binding</keyword>